<evidence type="ECO:0000256" key="6">
    <source>
        <dbReference type="RuleBase" id="RU365089"/>
    </source>
</evidence>
<reference evidence="7 8" key="1">
    <citation type="submission" date="2016-10" db="EMBL/GenBank/DDBJ databases">
        <authorList>
            <person name="de Groot N.N."/>
        </authorList>
    </citation>
    <scope>NUCLEOTIDE SEQUENCE [LARGE SCALE GENOMIC DNA]</scope>
    <source>
        <strain evidence="7 8">DSM 7343</strain>
    </source>
</reference>
<comment type="similarity">
    <text evidence="2 6">Belongs to the transposase mutator family.</text>
</comment>
<evidence type="ECO:0000313" key="7">
    <source>
        <dbReference type="EMBL" id="SEA26757.1"/>
    </source>
</evidence>
<dbReference type="PROSITE" id="PS01007">
    <property type="entry name" value="TRANSPOSASE_MUTATOR"/>
    <property type="match status" value="1"/>
</dbReference>
<evidence type="ECO:0000256" key="3">
    <source>
        <dbReference type="ARBA" id="ARBA00022578"/>
    </source>
</evidence>
<evidence type="ECO:0000313" key="8">
    <source>
        <dbReference type="Proteomes" id="UP000199409"/>
    </source>
</evidence>
<dbReference type="NCBIfam" id="NF033543">
    <property type="entry name" value="transpos_IS256"/>
    <property type="match status" value="1"/>
</dbReference>
<keyword evidence="8" id="KW-1185">Reference proteome</keyword>
<gene>
    <name evidence="7" type="ORF">SAMN05660420_01660</name>
</gene>
<proteinExistence type="inferred from homology"/>
<name>A0A1H3ZSR7_9BACT</name>
<evidence type="ECO:0000256" key="5">
    <source>
        <dbReference type="ARBA" id="ARBA00023172"/>
    </source>
</evidence>
<dbReference type="Proteomes" id="UP000199409">
    <property type="component" value="Unassembled WGS sequence"/>
</dbReference>
<protein>
    <recommendedName>
        <fullName evidence="6">Mutator family transposase</fullName>
    </recommendedName>
</protein>
<dbReference type="GO" id="GO:0006313">
    <property type="term" value="P:DNA transposition"/>
    <property type="evidence" value="ECO:0007669"/>
    <property type="project" value="UniProtKB-UniRule"/>
</dbReference>
<dbReference type="GO" id="GO:0003677">
    <property type="term" value="F:DNA binding"/>
    <property type="evidence" value="ECO:0007669"/>
    <property type="project" value="UniProtKB-UniRule"/>
</dbReference>
<evidence type="ECO:0000256" key="2">
    <source>
        <dbReference type="ARBA" id="ARBA00010961"/>
    </source>
</evidence>
<dbReference type="PANTHER" id="PTHR33217:SF5">
    <property type="entry name" value="MUTATOR FAMILY TRANSPOSASE"/>
    <property type="match status" value="1"/>
</dbReference>
<keyword evidence="3 6" id="KW-0815">Transposition</keyword>
<dbReference type="InterPro" id="IPR001207">
    <property type="entry name" value="Transposase_mutator"/>
</dbReference>
<dbReference type="Pfam" id="PF00872">
    <property type="entry name" value="Transposase_mut"/>
    <property type="match status" value="1"/>
</dbReference>
<dbReference type="PANTHER" id="PTHR33217">
    <property type="entry name" value="TRANSPOSASE FOR INSERTION SEQUENCE ELEMENT IS1081"/>
    <property type="match status" value="1"/>
</dbReference>
<accession>A0A1H3ZSR7</accession>
<keyword evidence="6" id="KW-0814">Transposable element</keyword>
<dbReference type="AlphaFoldDB" id="A0A1H3ZSR7"/>
<organism evidence="7 8">
    <name type="scientific">Desulfuromusa kysingii</name>
    <dbReference type="NCBI Taxonomy" id="37625"/>
    <lineage>
        <taxon>Bacteria</taxon>
        <taxon>Pseudomonadati</taxon>
        <taxon>Thermodesulfobacteriota</taxon>
        <taxon>Desulfuromonadia</taxon>
        <taxon>Desulfuromonadales</taxon>
        <taxon>Geopsychrobacteraceae</taxon>
        <taxon>Desulfuromusa</taxon>
    </lineage>
</organism>
<comment type="function">
    <text evidence="1 6">Required for the transposition of the insertion element.</text>
</comment>
<dbReference type="GO" id="GO:0004803">
    <property type="term" value="F:transposase activity"/>
    <property type="evidence" value="ECO:0007669"/>
    <property type="project" value="UniProtKB-UniRule"/>
</dbReference>
<sequence length="236" mass="26929">MQTEITDHLGYEKNAPSNNKAVGVNMDGLKEVLGIWTAETEGAKFWLRVVTELKNRGVKDIFVACVDGLKGFPEAIETVFPDTQVQLCIVHMVRHSLNYVSWKQRKEVAADLKAIDSVPTVEEAEYNLEVFEEKWNGSHPTIGKSWRNNWERITPLFSYPPDIRKAIYTTNAIESVNMSLCKVTKNRGSFPNGESMIKLLYLALQNISKKWTVPIPHWRSALNQFSIMFEGRMPLL</sequence>
<keyword evidence="5 6" id="KW-0233">DNA recombination</keyword>
<keyword evidence="4 6" id="KW-0238">DNA-binding</keyword>
<evidence type="ECO:0000256" key="4">
    <source>
        <dbReference type="ARBA" id="ARBA00023125"/>
    </source>
</evidence>
<dbReference type="STRING" id="37625.SAMN05660420_01660"/>
<evidence type="ECO:0000256" key="1">
    <source>
        <dbReference type="ARBA" id="ARBA00002190"/>
    </source>
</evidence>
<dbReference type="EMBL" id="FNQN01000004">
    <property type="protein sequence ID" value="SEA26757.1"/>
    <property type="molecule type" value="Genomic_DNA"/>
</dbReference>